<dbReference type="EMBL" id="AP025739">
    <property type="protein sequence ID" value="BDI31073.1"/>
    <property type="molecule type" value="Genomic_DNA"/>
</dbReference>
<proteinExistence type="predicted"/>
<reference evidence="1 2" key="1">
    <citation type="journal article" date="2019" name="Int. J. Syst. Evol. Microbiol.">
        <title>Capsulimonas corticalis gen. nov., sp. nov., an aerobic capsulated bacterium, of a novel bacterial order, Capsulimonadales ord. nov., of the class Armatimonadia of the phylum Armatimonadetes.</title>
        <authorList>
            <person name="Li J."/>
            <person name="Kudo C."/>
            <person name="Tonouchi A."/>
        </authorList>
    </citation>
    <scope>NUCLEOTIDE SEQUENCE [LARGE SCALE GENOMIC DNA]</scope>
    <source>
        <strain evidence="1 2">AX-7</strain>
    </source>
</reference>
<dbReference type="Pfam" id="PF09998">
    <property type="entry name" value="DUF2239"/>
    <property type="match status" value="1"/>
</dbReference>
<dbReference type="KEGG" id="ccot:CCAX7_31240"/>
<evidence type="ECO:0000313" key="1">
    <source>
        <dbReference type="EMBL" id="BDI31073.1"/>
    </source>
</evidence>
<gene>
    <name evidence="1" type="ORF">CCAX7_31240</name>
</gene>
<name>A0A402CSJ1_9BACT</name>
<keyword evidence="2" id="KW-1185">Reference proteome</keyword>
<dbReference type="AlphaFoldDB" id="A0A402CSJ1"/>
<sequence>MALGSLAEAATAAKRALDQPSDHMVLIFDAVSGEQIDLNLHGTLEDVLARLQTPACDDAPAENAPEEAPRAPGRPKLGVVPREVTLLPRHWDWLASQSGGASVALRKLVEKEMRAARQEDHKRQLRDAAYRFMSAIAGNETGFEEALRALFAVKRDAFHHVIQNWPRDIREHTEHLADQFFDADSSSPAS</sequence>
<protein>
    <submittedName>
        <fullName evidence="1">Uncharacterized protein</fullName>
    </submittedName>
</protein>
<evidence type="ECO:0000313" key="2">
    <source>
        <dbReference type="Proteomes" id="UP000287394"/>
    </source>
</evidence>
<organism evidence="1 2">
    <name type="scientific">Capsulimonas corticalis</name>
    <dbReference type="NCBI Taxonomy" id="2219043"/>
    <lineage>
        <taxon>Bacteria</taxon>
        <taxon>Bacillati</taxon>
        <taxon>Armatimonadota</taxon>
        <taxon>Armatimonadia</taxon>
        <taxon>Capsulimonadales</taxon>
        <taxon>Capsulimonadaceae</taxon>
        <taxon>Capsulimonas</taxon>
    </lineage>
</organism>
<dbReference type="InterPro" id="IPR018715">
    <property type="entry name" value="DUF2239"/>
</dbReference>
<accession>A0A402CSJ1</accession>
<dbReference type="Proteomes" id="UP000287394">
    <property type="component" value="Chromosome"/>
</dbReference>